<accession>A0A0F9EN79</accession>
<feature type="region of interest" description="Disordered" evidence="1">
    <location>
        <begin position="35"/>
        <end position="85"/>
    </location>
</feature>
<organism evidence="2">
    <name type="scientific">marine sediment metagenome</name>
    <dbReference type="NCBI Taxonomy" id="412755"/>
    <lineage>
        <taxon>unclassified sequences</taxon>
        <taxon>metagenomes</taxon>
        <taxon>ecological metagenomes</taxon>
    </lineage>
</organism>
<sequence>MAAHYHLSIDGVTCCADGTLYDDGAPATWRTLTAARSAPTTPEDSIISCHGSQAESTPPETSSSPADPATSAKASPTPGPWQVVY</sequence>
<feature type="non-terminal residue" evidence="2">
    <location>
        <position position="85"/>
    </location>
</feature>
<name>A0A0F9EN79_9ZZZZ</name>
<evidence type="ECO:0000313" key="2">
    <source>
        <dbReference type="EMBL" id="KKL75499.1"/>
    </source>
</evidence>
<dbReference type="AlphaFoldDB" id="A0A0F9EN79"/>
<comment type="caution">
    <text evidence="2">The sequence shown here is derived from an EMBL/GenBank/DDBJ whole genome shotgun (WGS) entry which is preliminary data.</text>
</comment>
<gene>
    <name evidence="2" type="ORF">LCGC14_2054230</name>
</gene>
<evidence type="ECO:0000256" key="1">
    <source>
        <dbReference type="SAM" id="MobiDB-lite"/>
    </source>
</evidence>
<protein>
    <submittedName>
        <fullName evidence="2">Uncharacterized protein</fullName>
    </submittedName>
</protein>
<proteinExistence type="predicted"/>
<dbReference type="EMBL" id="LAZR01024333">
    <property type="protein sequence ID" value="KKL75499.1"/>
    <property type="molecule type" value="Genomic_DNA"/>
</dbReference>
<feature type="compositionally biased region" description="Low complexity" evidence="1">
    <location>
        <begin position="52"/>
        <end position="76"/>
    </location>
</feature>
<reference evidence="2" key="1">
    <citation type="journal article" date="2015" name="Nature">
        <title>Complex archaea that bridge the gap between prokaryotes and eukaryotes.</title>
        <authorList>
            <person name="Spang A."/>
            <person name="Saw J.H."/>
            <person name="Jorgensen S.L."/>
            <person name="Zaremba-Niedzwiedzka K."/>
            <person name="Martijn J."/>
            <person name="Lind A.E."/>
            <person name="van Eijk R."/>
            <person name="Schleper C."/>
            <person name="Guy L."/>
            <person name="Ettema T.J."/>
        </authorList>
    </citation>
    <scope>NUCLEOTIDE SEQUENCE</scope>
</reference>